<dbReference type="GO" id="GO:0008168">
    <property type="term" value="F:methyltransferase activity"/>
    <property type="evidence" value="ECO:0007669"/>
    <property type="project" value="UniProtKB-KW"/>
</dbReference>
<dbReference type="GO" id="GO:0032259">
    <property type="term" value="P:methylation"/>
    <property type="evidence" value="ECO:0007669"/>
    <property type="project" value="UniProtKB-KW"/>
</dbReference>
<accession>A0ABS6KAU1</accession>
<keyword evidence="3" id="KW-1185">Reference proteome</keyword>
<dbReference type="CDD" id="cd02440">
    <property type="entry name" value="AdoMet_MTases"/>
    <property type="match status" value="1"/>
</dbReference>
<keyword evidence="2" id="KW-0808">Transferase</keyword>
<reference evidence="2 3" key="1">
    <citation type="submission" date="2021-06" db="EMBL/GenBank/DDBJ databases">
        <title>Description of novel taxa of the family Lachnospiraceae.</title>
        <authorList>
            <person name="Chaplin A.V."/>
            <person name="Sokolova S.R."/>
            <person name="Pikina A.P."/>
            <person name="Korzhanova M."/>
            <person name="Belova V."/>
            <person name="Korostin D."/>
            <person name="Efimov B.A."/>
        </authorList>
    </citation>
    <scope>NUCLEOTIDE SEQUENCE [LARGE SCALE GENOMIC DNA]</scope>
    <source>
        <strain evidence="2 3">ASD4241</strain>
    </source>
</reference>
<dbReference type="InterPro" id="IPR029063">
    <property type="entry name" value="SAM-dependent_MTases_sf"/>
</dbReference>
<feature type="domain" description="Methyltransferase" evidence="1">
    <location>
        <begin position="153"/>
        <end position="289"/>
    </location>
</feature>
<dbReference type="SUPFAM" id="SSF53335">
    <property type="entry name" value="S-adenosyl-L-methionine-dependent methyltransferases"/>
    <property type="match status" value="1"/>
</dbReference>
<organism evidence="2 3">
    <name type="scientific">Diplocloster modestus</name>
    <dbReference type="NCBI Taxonomy" id="2850322"/>
    <lineage>
        <taxon>Bacteria</taxon>
        <taxon>Bacillati</taxon>
        <taxon>Bacillota</taxon>
        <taxon>Clostridia</taxon>
        <taxon>Lachnospirales</taxon>
        <taxon>Lachnospiraceae</taxon>
        <taxon>Diplocloster</taxon>
    </lineage>
</organism>
<evidence type="ECO:0000313" key="2">
    <source>
        <dbReference type="EMBL" id="MBU9727628.1"/>
    </source>
</evidence>
<evidence type="ECO:0000313" key="3">
    <source>
        <dbReference type="Proteomes" id="UP001314681"/>
    </source>
</evidence>
<dbReference type="PANTHER" id="PTHR13369:SF3">
    <property type="entry name" value="METHYLTRANSFERASE DOMAIN-CONTAINING PROTEIN"/>
    <property type="match status" value="1"/>
</dbReference>
<evidence type="ECO:0000259" key="1">
    <source>
        <dbReference type="Pfam" id="PF13679"/>
    </source>
</evidence>
<dbReference type="InterPro" id="IPR025714">
    <property type="entry name" value="Methyltranfer_dom"/>
</dbReference>
<gene>
    <name evidence="2" type="ORF">KTH90_16585</name>
</gene>
<dbReference type="Gene3D" id="3.40.50.150">
    <property type="entry name" value="Vaccinia Virus protein VP39"/>
    <property type="match status" value="1"/>
</dbReference>
<dbReference type="Proteomes" id="UP001314681">
    <property type="component" value="Unassembled WGS sequence"/>
</dbReference>
<proteinExistence type="predicted"/>
<name>A0ABS6KAU1_9FIRM</name>
<sequence>MEELRLVLQDIMNIDLIQVTMSGARGMAGCAKIKIRPMLRREQLFFQAEEFRNHQVFHQNLESDQVRAYVLEKMENSFKQLQAETKQESINVLVSKKGRVNVKRQRLKQAKEQGDLTHNRKKQYVLPEGTAVPFLVDLGVMTREGNVVKNKYDKYRQINRFLEFIRDVLPELPKGRQLTILDFGCGKSYLTFAMYYYLKELEGYDIRIIGLDLKQEVIDRCNQLSRRYGYDTLDFLTGDIADYEGVSEVDMVVTLHACDTATDFALAKAVRWNAKVILSVPCCQHELNGQMRSDVLEPLFRYGIIKERIAALATDALRAELLEQQGYRVQILEFIDMEHTPKNLLIRAVKTRKMENSPERYEACRDFLGVHPSLERLLCEQSEVKGKIK</sequence>
<keyword evidence="2" id="KW-0489">Methyltransferase</keyword>
<dbReference type="Pfam" id="PF13679">
    <property type="entry name" value="Methyltransf_32"/>
    <property type="match status" value="1"/>
</dbReference>
<comment type="caution">
    <text evidence="2">The sequence shown here is derived from an EMBL/GenBank/DDBJ whole genome shotgun (WGS) entry which is preliminary data.</text>
</comment>
<dbReference type="PANTHER" id="PTHR13369">
    <property type="match status" value="1"/>
</dbReference>
<protein>
    <submittedName>
        <fullName evidence="2">SAM-dependent methyltransferase</fullName>
    </submittedName>
</protein>
<dbReference type="RefSeq" id="WP_238727075.1">
    <property type="nucleotide sequence ID" value="NZ_JAHQCX010000012.1"/>
</dbReference>
<dbReference type="EMBL" id="JAHQCX010000012">
    <property type="protein sequence ID" value="MBU9727628.1"/>
    <property type="molecule type" value="Genomic_DNA"/>
</dbReference>